<dbReference type="KEGG" id="cmah:C1I91_02940"/>
<evidence type="ECO:0000256" key="1">
    <source>
        <dbReference type="SAM" id="MobiDB-lite"/>
    </source>
</evidence>
<dbReference type="PROSITE" id="PS51849">
    <property type="entry name" value="RSGI_N"/>
    <property type="match status" value="1"/>
</dbReference>
<evidence type="ECO:0000313" key="4">
    <source>
        <dbReference type="EMBL" id="QAA30707.1"/>
    </source>
</evidence>
<feature type="transmembrane region" description="Helical" evidence="2">
    <location>
        <begin position="54"/>
        <end position="73"/>
    </location>
</feature>
<evidence type="ECO:0000259" key="3">
    <source>
        <dbReference type="PROSITE" id="PS51849"/>
    </source>
</evidence>
<keyword evidence="2" id="KW-0472">Membrane</keyword>
<dbReference type="Proteomes" id="UP000286268">
    <property type="component" value="Chromosome"/>
</dbReference>
<dbReference type="EMBL" id="CP025746">
    <property type="protein sequence ID" value="QAA30707.1"/>
    <property type="molecule type" value="Genomic_DNA"/>
</dbReference>
<dbReference type="RefSeq" id="WP_128211158.1">
    <property type="nucleotide sequence ID" value="NZ_CP025746.1"/>
</dbReference>
<feature type="region of interest" description="Disordered" evidence="1">
    <location>
        <begin position="163"/>
        <end position="273"/>
    </location>
</feature>
<keyword evidence="2" id="KW-1133">Transmembrane helix</keyword>
<dbReference type="Pfam" id="PF12791">
    <property type="entry name" value="RsgI_N"/>
    <property type="match status" value="1"/>
</dbReference>
<keyword evidence="2" id="KW-0812">Transmembrane</keyword>
<sequence length="273" mass="30440">MNKKGLVVDIKGNKVVILTDSGEFTLVKASKVLPIKGETYEGNVVGNGSSMKRIAVLAASFLLIFTIGIVDYYNPVKAVELSAKSKILLEANRWNRIVRVSTDDKKIKDVINVDEVKNMSLNDGLIMLSNEVKDKNIVASYSELSVKPIKGNPDMNTVTSEISSLSKAEKNNDIENKEHRDSSNKQDTENSSDNSKKENNNSEQDRNNDKDKKNNNINKKENTNGDINNSYNNNAKHDTNIDNKNKGNVEEKQKGNKPINESEKSSTKEKHNK</sequence>
<evidence type="ECO:0000256" key="2">
    <source>
        <dbReference type="SAM" id="Phobius"/>
    </source>
</evidence>
<feature type="compositionally biased region" description="Basic and acidic residues" evidence="1">
    <location>
        <begin position="235"/>
        <end position="273"/>
    </location>
</feature>
<proteinExistence type="predicted"/>
<reference evidence="4 5" key="1">
    <citation type="submission" date="2018-01" db="EMBL/GenBank/DDBJ databases">
        <title>Genome Sequencing and Assembly of Anaerobacter polyendosporus strain CT4.</title>
        <authorList>
            <person name="Tachaapaikoon C."/>
            <person name="Sutheeworapong S."/>
            <person name="Jenjaroenpun P."/>
            <person name="Wongsurawat T."/>
            <person name="Nookeaw I."/>
            <person name="Cheawchanlertfa P."/>
            <person name="Kosugi A."/>
            <person name="Cheevadhanarak S."/>
            <person name="Ratanakhanokchai K."/>
        </authorList>
    </citation>
    <scope>NUCLEOTIDE SEQUENCE [LARGE SCALE GENOMIC DNA]</scope>
    <source>
        <strain evidence="4 5">CT4</strain>
    </source>
</reference>
<accession>A0A3R5U7D4</accession>
<dbReference type="AlphaFoldDB" id="A0A3R5U7D4"/>
<evidence type="ECO:0000313" key="5">
    <source>
        <dbReference type="Proteomes" id="UP000286268"/>
    </source>
</evidence>
<organism evidence="4 5">
    <name type="scientific">Clostridium manihotivorum</name>
    <dbReference type="NCBI Taxonomy" id="2320868"/>
    <lineage>
        <taxon>Bacteria</taxon>
        <taxon>Bacillati</taxon>
        <taxon>Bacillota</taxon>
        <taxon>Clostridia</taxon>
        <taxon>Eubacteriales</taxon>
        <taxon>Clostridiaceae</taxon>
        <taxon>Clostridium</taxon>
    </lineage>
</organism>
<dbReference type="OrthoDB" id="9800626at2"/>
<keyword evidence="5" id="KW-1185">Reference proteome</keyword>
<name>A0A3R5U7D4_9CLOT</name>
<dbReference type="InterPro" id="IPR024449">
    <property type="entry name" value="Anti-sigma_RsgI_N"/>
</dbReference>
<gene>
    <name evidence="4" type="ORF">C1I91_02940</name>
</gene>
<protein>
    <recommendedName>
        <fullName evidence="3">RsgI N-terminal anti-sigma domain-containing protein</fullName>
    </recommendedName>
</protein>
<feature type="domain" description="RsgI N-terminal anti-sigma" evidence="3">
    <location>
        <begin position="3"/>
        <end position="51"/>
    </location>
</feature>
<feature type="compositionally biased region" description="Basic and acidic residues" evidence="1">
    <location>
        <begin position="167"/>
        <end position="223"/>
    </location>
</feature>